<organism evidence="1">
    <name type="scientific">Lepeophtheirus salmonis</name>
    <name type="common">Salmon louse</name>
    <name type="synonym">Caligus salmonis</name>
    <dbReference type="NCBI Taxonomy" id="72036"/>
    <lineage>
        <taxon>Eukaryota</taxon>
        <taxon>Metazoa</taxon>
        <taxon>Ecdysozoa</taxon>
        <taxon>Arthropoda</taxon>
        <taxon>Crustacea</taxon>
        <taxon>Multicrustacea</taxon>
        <taxon>Hexanauplia</taxon>
        <taxon>Copepoda</taxon>
        <taxon>Siphonostomatoida</taxon>
        <taxon>Caligidae</taxon>
        <taxon>Lepeophtheirus</taxon>
    </lineage>
</organism>
<name>A0A0K2U4U6_LEPSM</name>
<sequence length="81" mass="9124">MGAKSVKKEEKEWVPFIPGIKSGISTLTRLFAHTFLTVLWTIWCETPRYMDLRGLAVLFNSSGSSLPSLTDLFPSPTFRNC</sequence>
<protein>
    <submittedName>
        <fullName evidence="1">Uncharacterized protein</fullName>
    </submittedName>
</protein>
<accession>A0A0K2U4U6</accession>
<dbReference type="AlphaFoldDB" id="A0A0K2U4U6"/>
<reference evidence="1" key="1">
    <citation type="submission" date="2014-05" db="EMBL/GenBank/DDBJ databases">
        <authorList>
            <person name="Chronopoulou M."/>
        </authorList>
    </citation>
    <scope>NUCLEOTIDE SEQUENCE</scope>
    <source>
        <tissue evidence="1">Whole organism</tissue>
    </source>
</reference>
<dbReference type="EMBL" id="HACA01015694">
    <property type="protein sequence ID" value="CDW33055.1"/>
    <property type="molecule type" value="Transcribed_RNA"/>
</dbReference>
<proteinExistence type="predicted"/>
<evidence type="ECO:0000313" key="1">
    <source>
        <dbReference type="EMBL" id="CDW33055.1"/>
    </source>
</evidence>